<keyword evidence="11 15" id="KW-0111">Calcium/phospholipid-binding</keyword>
<dbReference type="FunFam" id="1.10.220.10:FF:000003">
    <property type="entry name" value="Annexin"/>
    <property type="match status" value="1"/>
</dbReference>
<dbReference type="GO" id="GO:0005509">
    <property type="term" value="F:calcium ion binding"/>
    <property type="evidence" value="ECO:0007669"/>
    <property type="project" value="InterPro"/>
</dbReference>
<keyword evidence="9 15" id="KW-0106">Calcium</keyword>
<evidence type="ECO:0000256" key="12">
    <source>
        <dbReference type="ARBA" id="ARBA00037210"/>
    </source>
</evidence>
<dbReference type="InterPro" id="IPR001464">
    <property type="entry name" value="Annexin"/>
</dbReference>
<organism evidence="17 18">
    <name type="scientific">Schistosoma margrebowiei</name>
    <dbReference type="NCBI Taxonomy" id="48269"/>
    <lineage>
        <taxon>Eukaryota</taxon>
        <taxon>Metazoa</taxon>
        <taxon>Spiralia</taxon>
        <taxon>Lophotrochozoa</taxon>
        <taxon>Platyhelminthes</taxon>
        <taxon>Trematoda</taxon>
        <taxon>Digenea</taxon>
        <taxon>Strigeidida</taxon>
        <taxon>Schistosomatoidea</taxon>
        <taxon>Schistosomatidae</taxon>
        <taxon>Schistosoma</taxon>
    </lineage>
</organism>
<proteinExistence type="inferred from homology"/>
<feature type="compositionally biased region" description="Basic and acidic residues" evidence="16">
    <location>
        <begin position="109"/>
        <end position="118"/>
    </location>
</feature>
<dbReference type="PROSITE" id="PS00223">
    <property type="entry name" value="ANNEXIN_1"/>
    <property type="match status" value="2"/>
</dbReference>
<keyword evidence="18" id="KW-1185">Reference proteome</keyword>
<dbReference type="FunFam" id="1.10.220.10:FF:000001">
    <property type="entry name" value="Annexin"/>
    <property type="match status" value="1"/>
</dbReference>
<dbReference type="PANTHER" id="PTHR10502">
    <property type="entry name" value="ANNEXIN"/>
    <property type="match status" value="1"/>
</dbReference>
<evidence type="ECO:0000256" key="2">
    <source>
        <dbReference type="ARBA" id="ARBA00004550"/>
    </source>
</evidence>
<evidence type="ECO:0000256" key="6">
    <source>
        <dbReference type="ARBA" id="ARBA00022553"/>
    </source>
</evidence>
<comment type="function">
    <text evidence="13">Involved in reproduction of the worm. Involved in host-parasite interaction. Delivered into the host cell by means of parasite exosomes. Binds to acidic phospholipid membranes in a calcium-dependent manner in vitro. Causes aggregation of liposomes in the presence of calcium, but not in its absence. Likely to promote membrane fusion. May provide structural integrity within the tegument.</text>
</comment>
<dbReference type="Pfam" id="PF00191">
    <property type="entry name" value="Annexin"/>
    <property type="match status" value="4"/>
</dbReference>
<dbReference type="GO" id="GO:0005886">
    <property type="term" value="C:plasma membrane"/>
    <property type="evidence" value="ECO:0007669"/>
    <property type="project" value="TreeGrafter"/>
</dbReference>
<dbReference type="GO" id="GO:0005737">
    <property type="term" value="C:cytoplasm"/>
    <property type="evidence" value="ECO:0007669"/>
    <property type="project" value="TreeGrafter"/>
</dbReference>
<evidence type="ECO:0000256" key="16">
    <source>
        <dbReference type="SAM" id="MobiDB-lite"/>
    </source>
</evidence>
<dbReference type="GO" id="GO:0005576">
    <property type="term" value="C:extracellular region"/>
    <property type="evidence" value="ECO:0007669"/>
    <property type="project" value="UniProtKB-SubCell"/>
</dbReference>
<dbReference type="Proteomes" id="UP000277204">
    <property type="component" value="Unassembled WGS sequence"/>
</dbReference>
<keyword evidence="7" id="KW-0479">Metal-binding</keyword>
<evidence type="ECO:0000256" key="8">
    <source>
        <dbReference type="ARBA" id="ARBA00022737"/>
    </source>
</evidence>
<dbReference type="PANTHER" id="PTHR10502:SF239">
    <property type="entry name" value="ANNEXIN A7"/>
    <property type="match status" value="1"/>
</dbReference>
<keyword evidence="10 15" id="KW-0041">Annexin</keyword>
<evidence type="ECO:0000256" key="7">
    <source>
        <dbReference type="ARBA" id="ARBA00022723"/>
    </source>
</evidence>
<comment type="domain">
    <text evidence="15">A pair of annexin repeats may form one binding site for calcium and phospholipid.</text>
</comment>
<evidence type="ECO:0000256" key="14">
    <source>
        <dbReference type="ARBA" id="ARBA00060393"/>
    </source>
</evidence>
<evidence type="ECO:0000256" key="1">
    <source>
        <dbReference type="ARBA" id="ARBA00004340"/>
    </source>
</evidence>
<reference evidence="17 18" key="1">
    <citation type="submission" date="2018-11" db="EMBL/GenBank/DDBJ databases">
        <authorList>
            <consortium name="Pathogen Informatics"/>
        </authorList>
    </citation>
    <scope>NUCLEOTIDE SEQUENCE [LARGE SCALE GENOMIC DNA]</scope>
    <source>
        <strain evidence="17 18">Zambia</strain>
    </source>
</reference>
<dbReference type="PROSITE" id="PS51897">
    <property type="entry name" value="ANNEXIN_2"/>
    <property type="match status" value="4"/>
</dbReference>
<feature type="region of interest" description="Disordered" evidence="16">
    <location>
        <begin position="362"/>
        <end position="433"/>
    </location>
</feature>
<dbReference type="GO" id="GO:0005634">
    <property type="term" value="C:nucleus"/>
    <property type="evidence" value="ECO:0007669"/>
    <property type="project" value="TreeGrafter"/>
</dbReference>
<evidence type="ECO:0000256" key="3">
    <source>
        <dbReference type="ARBA" id="ARBA00007831"/>
    </source>
</evidence>
<evidence type="ECO:0000256" key="4">
    <source>
        <dbReference type="ARBA" id="ARBA00011738"/>
    </source>
</evidence>
<dbReference type="SMART" id="SM00335">
    <property type="entry name" value="ANX"/>
    <property type="match status" value="4"/>
</dbReference>
<evidence type="ECO:0000256" key="5">
    <source>
        <dbReference type="ARBA" id="ARBA00022525"/>
    </source>
</evidence>
<evidence type="ECO:0000313" key="18">
    <source>
        <dbReference type="Proteomes" id="UP000277204"/>
    </source>
</evidence>
<feature type="region of interest" description="Disordered" evidence="16">
    <location>
        <begin position="109"/>
        <end position="129"/>
    </location>
</feature>
<evidence type="ECO:0000256" key="11">
    <source>
        <dbReference type="ARBA" id="ARBA00023302"/>
    </source>
</evidence>
<dbReference type="GO" id="GO:0012506">
    <property type="term" value="C:vesicle membrane"/>
    <property type="evidence" value="ECO:0007669"/>
    <property type="project" value="TreeGrafter"/>
</dbReference>
<keyword evidence="6" id="KW-0597">Phosphoprotein</keyword>
<dbReference type="InterPro" id="IPR018252">
    <property type="entry name" value="Annexin_repeat_CS"/>
</dbReference>
<evidence type="ECO:0000256" key="10">
    <source>
        <dbReference type="ARBA" id="ARBA00023216"/>
    </source>
</evidence>
<dbReference type="SUPFAM" id="SSF47874">
    <property type="entry name" value="Annexin"/>
    <property type="match status" value="1"/>
</dbReference>
<name>A0A183MPD9_9TREM</name>
<feature type="compositionally biased region" description="Basic and acidic residues" evidence="16">
    <location>
        <begin position="409"/>
        <end position="420"/>
    </location>
</feature>
<dbReference type="AlphaFoldDB" id="A0A183MPD9"/>
<dbReference type="PRINTS" id="PR00196">
    <property type="entry name" value="ANNEXIN"/>
</dbReference>
<evidence type="ECO:0000313" key="17">
    <source>
        <dbReference type="EMBL" id="VDP25717.1"/>
    </source>
</evidence>
<dbReference type="Gene3D" id="1.10.220.10">
    <property type="entry name" value="Annexin"/>
    <property type="match status" value="4"/>
</dbReference>
<dbReference type="InterPro" id="IPR018502">
    <property type="entry name" value="Annexin_repeat"/>
</dbReference>
<dbReference type="GO" id="GO:0001786">
    <property type="term" value="F:phosphatidylserine binding"/>
    <property type="evidence" value="ECO:0007669"/>
    <property type="project" value="TreeGrafter"/>
</dbReference>
<dbReference type="Pfam" id="PF13287">
    <property type="entry name" value="Fn3_assoc"/>
    <property type="match status" value="1"/>
</dbReference>
<sequence>MPITGGIAAPKIIPLKSEDKETLQGCIDTQTFIEIVSDTPNARLYFTTNGKNPNPWKRKVDGREVTFVYKAPFALRPGKRVVKAIAVHSVTNVESHTVTRKFRVIDSGNKDKRLHNGDKATGMESDEENLSSDALEMLDNYDDDDDNDGVNGNVYSPAIIRKQNDDYTDDVIENFMRRNADQGFAATNHSGTQINLWGQIPGLNWDIRTPNSSNISGSYPMLNNNNTIPYWSTQPSINMENFVSPQQLSAIANHLTQCIDQTRHMTVTEVRELMKQVTEKITPKQNDSVNSINQSLSTISQGMGNINEQIEHIKYHLIEYIKRDKVFAGLLSQAKIGNVISADFDENEDSYLLTIHLDKPIKAKKPHRASQDSGKKSNQNKSMGPPKTPTPNRPSSFNKENIPYSPEKTSQKDDNTEDTKSGSVDISTHDQYRDVEEYPVVKENLDNKIRQKLLSQNDEIHLEQLHSLEPTLKPSANFDVDKDCEQLHQAMAGMGTNEKSLIEVMGHRSSEQRVTITQKYKSMYGKDLTSKFKSELSGSFYDCMEALCYSPVEFDAHELRRSMKGAGTDEDALIEILCSRTNAQIKQIKETYSKIFPNRDLENDVKSDTSRHFKRVCVALLQGDRDESLKVDMELVRKDAENLYRAGEQKLGTDESRFVQILVSRSFAHLRLLFEEYSTIGKKNIEDTLKSEMHGDTLRAFLSIVSCIKNKPKYFAEKLEKSMKRLGTDNRTLIRIIVSRCEVDLGIIKKEFSSLTGKTLESYIHDETSGDLRLILLALVGA</sequence>
<comment type="subunit">
    <text evidence="4">Homodimer.</text>
</comment>
<keyword evidence="5" id="KW-0964">Secreted</keyword>
<comment type="function">
    <text evidence="12">Calcium/phospholipid-binding protein which promotes membrane fusion and is involved in exocytosis.</text>
</comment>
<dbReference type="GO" id="GO:0005544">
    <property type="term" value="F:calcium-dependent phospholipid binding"/>
    <property type="evidence" value="ECO:0007669"/>
    <property type="project" value="UniProtKB-KW"/>
</dbReference>
<dbReference type="InterPro" id="IPR037104">
    <property type="entry name" value="Annexin_sf"/>
</dbReference>
<keyword evidence="8 15" id="KW-0677">Repeat</keyword>
<comment type="similarity">
    <text evidence="3 15">Belongs to the annexin family.</text>
</comment>
<dbReference type="GO" id="GO:0043657">
    <property type="term" value="C:host cell"/>
    <property type="evidence" value="ECO:0007669"/>
    <property type="project" value="UniProtKB-SubCell"/>
</dbReference>
<dbReference type="FunFam" id="1.10.220.10:FF:000002">
    <property type="entry name" value="Annexin"/>
    <property type="match status" value="1"/>
</dbReference>
<dbReference type="InterPro" id="IPR026876">
    <property type="entry name" value="Fn3_assoc_repeat"/>
</dbReference>
<evidence type="ECO:0000256" key="15">
    <source>
        <dbReference type="RuleBase" id="RU003540"/>
    </source>
</evidence>
<protein>
    <recommendedName>
        <fullName evidence="15">Annexin</fullName>
    </recommendedName>
</protein>
<dbReference type="EMBL" id="UZAI01017496">
    <property type="protein sequence ID" value="VDP25717.1"/>
    <property type="molecule type" value="Genomic_DNA"/>
</dbReference>
<evidence type="ECO:0000256" key="9">
    <source>
        <dbReference type="ARBA" id="ARBA00022837"/>
    </source>
</evidence>
<gene>
    <name evidence="17" type="ORF">SMRZ_LOCUS17914</name>
</gene>
<dbReference type="STRING" id="48269.A0A183MPD9"/>
<dbReference type="FunFam" id="1.10.220.10:FF:000005">
    <property type="entry name" value="Annexin"/>
    <property type="match status" value="1"/>
</dbReference>
<evidence type="ECO:0000256" key="13">
    <source>
        <dbReference type="ARBA" id="ARBA00059330"/>
    </source>
</evidence>
<accession>A0A183MPD9</accession>
<comment type="subcellular location">
    <subcellularLocation>
        <location evidence="1">Host cell</location>
    </subcellularLocation>
    <subcellularLocation>
        <location evidence="2">Secreted</location>
        <location evidence="2">Extracellular exosome</location>
    </subcellularLocation>
    <subcellularLocation>
        <location evidence="14">Tegument</location>
    </subcellularLocation>
</comment>